<dbReference type="STRING" id="688.A6E04_15390"/>
<dbReference type="Proteomes" id="UP000093523">
    <property type="component" value="Unassembled WGS sequence"/>
</dbReference>
<protein>
    <submittedName>
        <fullName evidence="2">Ubiquinone biosynthesis protein</fullName>
    </submittedName>
</protein>
<keyword evidence="2" id="KW-0830">Ubiquinone</keyword>
<dbReference type="RefSeq" id="WP_017021195.1">
    <property type="nucleotide sequence ID" value="NZ_CAWMPN010000012.1"/>
</dbReference>
<evidence type="ECO:0000313" key="3">
    <source>
        <dbReference type="Proteomes" id="UP000093523"/>
    </source>
</evidence>
<evidence type="ECO:0000313" key="2">
    <source>
        <dbReference type="EMBL" id="OCH20567.1"/>
    </source>
</evidence>
<feature type="signal peptide" evidence="1">
    <location>
        <begin position="1"/>
        <end position="18"/>
    </location>
</feature>
<dbReference type="InterPro" id="IPR025294">
    <property type="entry name" value="DUF4156"/>
</dbReference>
<dbReference type="Pfam" id="PF13698">
    <property type="entry name" value="DUF4156"/>
    <property type="match status" value="1"/>
</dbReference>
<gene>
    <name evidence="2" type="ORF">A6E04_15390</name>
</gene>
<dbReference type="PROSITE" id="PS51257">
    <property type="entry name" value="PROKAR_LIPOPROTEIN"/>
    <property type="match status" value="1"/>
</dbReference>
<dbReference type="AlphaFoldDB" id="A0A1B9NXX1"/>
<sequence length="111" mass="11893">MKTALCSLILLSLLSGCASTTKVEDTNIDKVFLYFDDSSITDCTPVGTVTGSEGHWYTFFFITNKELLISAVNDMKNEATLLGGNSIVIHSPSAFNTSVTLLGSAYLCPSL</sequence>
<dbReference type="EMBL" id="MAJU01000012">
    <property type="protein sequence ID" value="OCH20567.1"/>
    <property type="molecule type" value="Genomic_DNA"/>
</dbReference>
<organism evidence="2 3">
    <name type="scientific">Aliivibrio logei</name>
    <name type="common">Vibrio logei</name>
    <dbReference type="NCBI Taxonomy" id="688"/>
    <lineage>
        <taxon>Bacteria</taxon>
        <taxon>Pseudomonadati</taxon>
        <taxon>Pseudomonadota</taxon>
        <taxon>Gammaproteobacteria</taxon>
        <taxon>Vibrionales</taxon>
        <taxon>Vibrionaceae</taxon>
        <taxon>Aliivibrio</taxon>
    </lineage>
</organism>
<comment type="caution">
    <text evidence="2">The sequence shown here is derived from an EMBL/GenBank/DDBJ whole genome shotgun (WGS) entry which is preliminary data.</text>
</comment>
<dbReference type="OrthoDB" id="6265533at2"/>
<accession>A0A1B9NXX1</accession>
<feature type="chain" id="PRO_5008632262" evidence="1">
    <location>
        <begin position="19"/>
        <end position="111"/>
    </location>
</feature>
<evidence type="ECO:0000256" key="1">
    <source>
        <dbReference type="SAM" id="SignalP"/>
    </source>
</evidence>
<reference evidence="2 3" key="1">
    <citation type="submission" date="2016-06" db="EMBL/GenBank/DDBJ databases">
        <authorList>
            <person name="Kjaerup R.B."/>
            <person name="Dalgaard T.S."/>
            <person name="Juul-Madsen H.R."/>
        </authorList>
    </citation>
    <scope>NUCLEOTIDE SEQUENCE [LARGE SCALE GENOMIC DNA]</scope>
    <source>
        <strain evidence="2 3">1S159</strain>
    </source>
</reference>
<proteinExistence type="predicted"/>
<keyword evidence="1" id="KW-0732">Signal</keyword>
<name>A0A1B9NXX1_ALILO</name>